<dbReference type="GO" id="GO:0008757">
    <property type="term" value="F:S-adenosylmethionine-dependent methyltransferase activity"/>
    <property type="evidence" value="ECO:0007669"/>
    <property type="project" value="InterPro"/>
</dbReference>
<evidence type="ECO:0000313" key="3">
    <source>
        <dbReference type="Proteomes" id="UP000007161"/>
    </source>
</evidence>
<dbReference type="Proteomes" id="UP000007161">
    <property type="component" value="Chromosome"/>
</dbReference>
<name>H2J4E9_MARPK</name>
<evidence type="ECO:0000259" key="1">
    <source>
        <dbReference type="Pfam" id="PF08241"/>
    </source>
</evidence>
<dbReference type="SUPFAM" id="SSF53335">
    <property type="entry name" value="S-adenosyl-L-methionine-dependent methyltransferases"/>
    <property type="match status" value="1"/>
</dbReference>
<dbReference type="EMBL" id="CP003257">
    <property type="protein sequence ID" value="AEX84804.1"/>
    <property type="molecule type" value="Genomic_DNA"/>
</dbReference>
<reference evidence="2 3" key="1">
    <citation type="journal article" date="2012" name="J. Bacteriol.">
        <title>Complete Genome Sequence of the Thermophilic, Piezophilic, Heterotrophic Bacterium Marinitoga piezophila KA3.</title>
        <authorList>
            <person name="Lucas S."/>
            <person name="Han J."/>
            <person name="Lapidus A."/>
            <person name="Cheng J.F."/>
            <person name="Goodwin L.A."/>
            <person name="Pitluck S."/>
            <person name="Peters L."/>
            <person name="Mikhailova N."/>
            <person name="Teshima H."/>
            <person name="Detter J.C."/>
            <person name="Han C."/>
            <person name="Tapia R."/>
            <person name="Land M."/>
            <person name="Hauser L."/>
            <person name="Kyrpides N.C."/>
            <person name="Ivanova N."/>
            <person name="Pagani I."/>
            <person name="Vannier P."/>
            <person name="Oger P."/>
            <person name="Bartlett D.H."/>
            <person name="Noll K.M."/>
            <person name="Woyke T."/>
            <person name="Jebbar M."/>
        </authorList>
    </citation>
    <scope>NUCLEOTIDE SEQUENCE [LARGE SCALE GENOMIC DNA]</scope>
    <source>
        <strain evidence="3">DSM 14283 / JCM 11233 / KA3</strain>
    </source>
</reference>
<dbReference type="STRING" id="443254.Marpi_0356"/>
<gene>
    <name evidence="2" type="ordered locus">Marpi_0356</name>
</gene>
<dbReference type="Pfam" id="PF08241">
    <property type="entry name" value="Methyltransf_11"/>
    <property type="match status" value="1"/>
</dbReference>
<dbReference type="KEGG" id="mpz:Marpi_0356"/>
<evidence type="ECO:0000313" key="2">
    <source>
        <dbReference type="EMBL" id="AEX84804.1"/>
    </source>
</evidence>
<reference evidence="3" key="2">
    <citation type="submission" date="2012-01" db="EMBL/GenBank/DDBJ databases">
        <title>Complete sequence of chromosome of Marinitoga piezophila KA3.</title>
        <authorList>
            <person name="Lucas S."/>
            <person name="Han J."/>
            <person name="Lapidus A."/>
            <person name="Cheng J.-F."/>
            <person name="Goodwin L."/>
            <person name="Pitluck S."/>
            <person name="Peters L."/>
            <person name="Mikhailova N."/>
            <person name="Teshima H."/>
            <person name="Detter J.C."/>
            <person name="Han C."/>
            <person name="Tapia R."/>
            <person name="Land M."/>
            <person name="Hauser L."/>
            <person name="Kyrpides N."/>
            <person name="Ivanova N."/>
            <person name="Pagani I."/>
            <person name="Jebbar M."/>
            <person name="Vannier P."/>
            <person name="Oger P."/>
            <person name="Cario A."/>
            <person name="Bartlett D."/>
            <person name="Noll K.M."/>
            <person name="Woyke T."/>
        </authorList>
    </citation>
    <scope>NUCLEOTIDE SEQUENCE [LARGE SCALE GENOMIC DNA]</scope>
    <source>
        <strain evidence="3">DSM 14283 / JCM 11233 / KA3</strain>
    </source>
</reference>
<dbReference type="RefSeq" id="WP_014295876.1">
    <property type="nucleotide sequence ID" value="NC_016751.1"/>
</dbReference>
<feature type="domain" description="Methyltransferase type 11" evidence="1">
    <location>
        <begin position="46"/>
        <end position="139"/>
    </location>
</feature>
<dbReference type="GO" id="GO:0032259">
    <property type="term" value="P:methylation"/>
    <property type="evidence" value="ECO:0007669"/>
    <property type="project" value="UniProtKB-KW"/>
</dbReference>
<accession>H2J4E9</accession>
<dbReference type="AlphaFoldDB" id="H2J4E9"/>
<dbReference type="Gene3D" id="3.40.50.150">
    <property type="entry name" value="Vaccinia Virus protein VP39"/>
    <property type="match status" value="1"/>
</dbReference>
<keyword evidence="2" id="KW-0830">Ubiquinone</keyword>
<keyword evidence="2" id="KW-0808">Transferase</keyword>
<organism evidence="2 3">
    <name type="scientific">Marinitoga piezophila (strain DSM 14283 / JCM 11233 / KA3)</name>
    <dbReference type="NCBI Taxonomy" id="443254"/>
    <lineage>
        <taxon>Bacteria</taxon>
        <taxon>Thermotogati</taxon>
        <taxon>Thermotogota</taxon>
        <taxon>Thermotogae</taxon>
        <taxon>Petrotogales</taxon>
        <taxon>Petrotogaceae</taxon>
        <taxon>Marinitoga</taxon>
    </lineage>
</organism>
<dbReference type="HOGENOM" id="CLU_097888_0_0_0"/>
<sequence length="248" mass="29104">MKSWEYYNKIAKEYDEMYEDSYWQMHNAVSEKIIFNNIDISNGKLLDIGAGTGFWSKIFLDNGFDVYALEPAENMVNMLKERFKKTNLKVFKGIGENLPFENSSFDIIIAMGDVLSYSEDINLFISEVYRVLKKDGIFIGTVDNLNKFILDAFFSKEFGIIKSMEKFKTAKVGVSNIMSFKSNLFTYDSLYNLLHKKFKKVDIFSIMPFTWEFNEDFSKYWADVLELELHFSKSFYDTAEHLLYMVVK</sequence>
<proteinExistence type="predicted"/>
<dbReference type="PANTHER" id="PTHR43591:SF110">
    <property type="entry name" value="RHODANESE DOMAIN-CONTAINING PROTEIN"/>
    <property type="match status" value="1"/>
</dbReference>
<keyword evidence="2" id="KW-0489">Methyltransferase</keyword>
<dbReference type="CDD" id="cd02440">
    <property type="entry name" value="AdoMet_MTases"/>
    <property type="match status" value="1"/>
</dbReference>
<dbReference type="InterPro" id="IPR013216">
    <property type="entry name" value="Methyltransf_11"/>
</dbReference>
<dbReference type="InterPro" id="IPR029063">
    <property type="entry name" value="SAM-dependent_MTases_sf"/>
</dbReference>
<dbReference type="OrthoDB" id="45841at2"/>
<dbReference type="eggNOG" id="COG2226">
    <property type="taxonomic scope" value="Bacteria"/>
</dbReference>
<dbReference type="PANTHER" id="PTHR43591">
    <property type="entry name" value="METHYLTRANSFERASE"/>
    <property type="match status" value="1"/>
</dbReference>
<protein>
    <submittedName>
        <fullName evidence="2">Methylase involved in ubiquinone/menaquinone biosynthesis</fullName>
    </submittedName>
</protein>
<keyword evidence="3" id="KW-1185">Reference proteome</keyword>